<evidence type="ECO:0000313" key="1">
    <source>
        <dbReference type="EMBL" id="KAL1863130.1"/>
    </source>
</evidence>
<evidence type="ECO:0000313" key="2">
    <source>
        <dbReference type="Proteomes" id="UP001583177"/>
    </source>
</evidence>
<gene>
    <name evidence="1" type="ORF">Daus18300_008123</name>
</gene>
<comment type="caution">
    <text evidence="1">The sequence shown here is derived from an EMBL/GenBank/DDBJ whole genome shotgun (WGS) entry which is preliminary data.</text>
</comment>
<organism evidence="1 2">
    <name type="scientific">Diaporthe australafricana</name>
    <dbReference type="NCBI Taxonomy" id="127596"/>
    <lineage>
        <taxon>Eukaryota</taxon>
        <taxon>Fungi</taxon>
        <taxon>Dikarya</taxon>
        <taxon>Ascomycota</taxon>
        <taxon>Pezizomycotina</taxon>
        <taxon>Sordariomycetes</taxon>
        <taxon>Sordariomycetidae</taxon>
        <taxon>Diaporthales</taxon>
        <taxon>Diaporthaceae</taxon>
        <taxon>Diaporthe</taxon>
    </lineage>
</organism>
<dbReference type="Proteomes" id="UP001583177">
    <property type="component" value="Unassembled WGS sequence"/>
</dbReference>
<reference evidence="1 2" key="1">
    <citation type="journal article" date="2024" name="IMA Fungus">
        <title>IMA Genome - F19 : A genome assembly and annotation guide to empower mycologists, including annotated draft genome sequences of Ceratocystis pirilliformis, Diaporthe australafricana, Fusarium ophioides, Paecilomyces lecythidis, and Sporothrix stenoceras.</title>
        <authorList>
            <person name="Aylward J."/>
            <person name="Wilson A.M."/>
            <person name="Visagie C.M."/>
            <person name="Spraker J."/>
            <person name="Barnes I."/>
            <person name="Buitendag C."/>
            <person name="Ceriani C."/>
            <person name="Del Mar Angel L."/>
            <person name="du Plessis D."/>
            <person name="Fuchs T."/>
            <person name="Gasser K."/>
            <person name="Kramer D."/>
            <person name="Li W."/>
            <person name="Munsamy K."/>
            <person name="Piso A."/>
            <person name="Price J.L."/>
            <person name="Sonnekus B."/>
            <person name="Thomas C."/>
            <person name="van der Nest A."/>
            <person name="van Dijk A."/>
            <person name="van Heerden A."/>
            <person name="van Vuuren N."/>
            <person name="Yilmaz N."/>
            <person name="Duong T.A."/>
            <person name="van der Merwe N.A."/>
            <person name="Wingfield M.J."/>
            <person name="Wingfield B.D."/>
        </authorList>
    </citation>
    <scope>NUCLEOTIDE SEQUENCE [LARGE SCALE GENOMIC DNA]</scope>
    <source>
        <strain evidence="1 2">CMW 18300</strain>
    </source>
</reference>
<accession>A0ABR3WK93</accession>
<evidence type="ECO:0008006" key="3">
    <source>
        <dbReference type="Google" id="ProtNLM"/>
    </source>
</evidence>
<protein>
    <recommendedName>
        <fullName evidence="3">SprT-like domain-containing protein</fullName>
    </recommendedName>
</protein>
<keyword evidence="2" id="KW-1185">Reference proteome</keyword>
<proteinExistence type="predicted"/>
<dbReference type="EMBL" id="JAWRVE010000074">
    <property type="protein sequence ID" value="KAL1863130.1"/>
    <property type="molecule type" value="Genomic_DNA"/>
</dbReference>
<sequence>MSIITNRRKNNRQSLYEGDFTALSGWIDFFLGRMRNDFPMTYLSHMSGEAATVRQANYMKDLGSFSPKHMGYLNINRYIINNLILANERNDEKSENLFRFQMIISIGHEIVHFLTGFLTGEKADKIGTPRETSAPWYGTRDYGEAGRFWEEKFFGGQMEMWEDKSDPLGALQAGKPYLMDDGNPKSRARAIDIDFINEFFSGKQRLPIRTQGRKRATTREALRKNCPYKVKV</sequence>
<name>A0ABR3WK93_9PEZI</name>